<dbReference type="HOGENOM" id="CLU_496817_0_0_0"/>
<name>E1ID00_9CHLR</name>
<protein>
    <recommendedName>
        <fullName evidence="2">CHAT domain-containing protein</fullName>
    </recommendedName>
</protein>
<dbReference type="Pfam" id="PF12770">
    <property type="entry name" value="CHAT"/>
    <property type="match status" value="1"/>
</dbReference>
<accession>E1ID00</accession>
<dbReference type="InterPro" id="IPR027417">
    <property type="entry name" value="P-loop_NTPase"/>
</dbReference>
<evidence type="ECO:0000313" key="4">
    <source>
        <dbReference type="Proteomes" id="UP000054010"/>
    </source>
</evidence>
<evidence type="ECO:0000259" key="2">
    <source>
        <dbReference type="Pfam" id="PF12770"/>
    </source>
</evidence>
<feature type="domain" description="CHAT" evidence="2">
    <location>
        <begin position="10"/>
        <end position="200"/>
    </location>
</feature>
<dbReference type="Proteomes" id="UP000054010">
    <property type="component" value="Unassembled WGS sequence"/>
</dbReference>
<dbReference type="SUPFAM" id="SSF52540">
    <property type="entry name" value="P-loop containing nucleoside triphosphate hydrolases"/>
    <property type="match status" value="1"/>
</dbReference>
<sequence length="548" mass="60239">MTLPDVQHLRALVVIASPTDLNRFGMAQLDLSAEEQRLMTALAPIQATLLVRGTDHPPTMAKLLEELRAGYELLIIVAHGSFEQHGTPILWLEKADATSDPVAGPDLKHALEGAARRPQLAILAACEGAGRDHDGREALAALGPLLVAGGVPAVVAMQGQVSIAAVQALLPTLIAELRREPQIDLALAAARRAAQREHADWWRPTLTMRVADGRVWNGTAPLRPPRAGDPPFTAGPTVPPDQLRGRREQIQAIKYRIGSIVPQCISIVGYRLSGKSSLLNYIQQRISEFCTHEQQPLVIPINLKVTHFQTPAGITEGLRRGIEQQTGTAPWRREENDDPWAVDDGLQHLRDRGRRLIVLIDEFEAIEDRLPAFAGWGGDWREKASQGYFALVIASLHPIDAIYQDLGLTSPFGNIFTTIELGALSSGEWQALVRDGFGAEHVSSADIELIDDLAGGLPYYTQLAAQLLWSHNDHARTRAEFTREVASHFSHLWKKLRTDEQHALRHTAGIPGLAAPPPGVRSKLQRHGLLRADGRLFSSVLREWVRDL</sequence>
<dbReference type="STRING" id="765420.OSCT_1201"/>
<dbReference type="AlphaFoldDB" id="E1ID00"/>
<dbReference type="EMBL" id="ADVR01000033">
    <property type="protein sequence ID" value="EFO80970.1"/>
    <property type="molecule type" value="Genomic_DNA"/>
</dbReference>
<evidence type="ECO:0000256" key="1">
    <source>
        <dbReference type="SAM" id="MobiDB-lite"/>
    </source>
</evidence>
<dbReference type="OrthoDB" id="153203at2"/>
<dbReference type="eggNOG" id="COG4995">
    <property type="taxonomic scope" value="Bacteria"/>
</dbReference>
<dbReference type="Gene3D" id="3.40.50.300">
    <property type="entry name" value="P-loop containing nucleotide triphosphate hydrolases"/>
    <property type="match status" value="1"/>
</dbReference>
<organism evidence="3 4">
    <name type="scientific">Oscillochloris trichoides DG-6</name>
    <dbReference type="NCBI Taxonomy" id="765420"/>
    <lineage>
        <taxon>Bacteria</taxon>
        <taxon>Bacillati</taxon>
        <taxon>Chloroflexota</taxon>
        <taxon>Chloroflexia</taxon>
        <taxon>Chloroflexales</taxon>
        <taxon>Chloroflexineae</taxon>
        <taxon>Oscillochloridaceae</taxon>
        <taxon>Oscillochloris</taxon>
    </lineage>
</organism>
<gene>
    <name evidence="3" type="ORF">OSCT_1201</name>
</gene>
<feature type="region of interest" description="Disordered" evidence="1">
    <location>
        <begin position="222"/>
        <end position="242"/>
    </location>
</feature>
<dbReference type="InterPro" id="IPR024983">
    <property type="entry name" value="CHAT_dom"/>
</dbReference>
<comment type="caution">
    <text evidence="3">The sequence shown here is derived from an EMBL/GenBank/DDBJ whole genome shotgun (WGS) entry which is preliminary data.</text>
</comment>
<dbReference type="PANTHER" id="PTHR34301:SF8">
    <property type="entry name" value="ATPASE DOMAIN-CONTAINING PROTEIN"/>
    <property type="match status" value="1"/>
</dbReference>
<evidence type="ECO:0000313" key="3">
    <source>
        <dbReference type="EMBL" id="EFO80970.1"/>
    </source>
</evidence>
<dbReference type="PANTHER" id="PTHR34301">
    <property type="entry name" value="DNA-BINDING PROTEIN-RELATED"/>
    <property type="match status" value="1"/>
</dbReference>
<proteinExistence type="predicted"/>
<keyword evidence="4" id="KW-1185">Reference proteome</keyword>
<reference evidence="3 4" key="1">
    <citation type="journal article" date="2011" name="J. Bacteriol.">
        <title>Draft genome sequence of the anoxygenic filamentous phototrophic bacterium Oscillochloris trichoides subsp. DG-6.</title>
        <authorList>
            <person name="Kuznetsov B.B."/>
            <person name="Ivanovsky R.N."/>
            <person name="Keppen O.I."/>
            <person name="Sukhacheva M.V."/>
            <person name="Bumazhkin B.K."/>
            <person name="Patutina E.O."/>
            <person name="Beletsky A.V."/>
            <person name="Mardanov A.V."/>
            <person name="Baslerov R.V."/>
            <person name="Panteleeva A.N."/>
            <person name="Kolganova T.V."/>
            <person name="Ravin N.V."/>
            <person name="Skryabin K.G."/>
        </authorList>
    </citation>
    <scope>NUCLEOTIDE SEQUENCE [LARGE SCALE GENOMIC DNA]</scope>
    <source>
        <strain evidence="3 4">DG-6</strain>
    </source>
</reference>